<accession>A0ABY4CF25</accession>
<proteinExistence type="predicted"/>
<dbReference type="EMBL" id="CP093442">
    <property type="protein sequence ID" value="UOF02266.1"/>
    <property type="molecule type" value="Genomic_DNA"/>
</dbReference>
<keyword evidence="1" id="KW-0812">Transmembrane</keyword>
<name>A0ABY4CF25_9BACT</name>
<evidence type="ECO:0000313" key="3">
    <source>
        <dbReference type="Proteomes" id="UP000830116"/>
    </source>
</evidence>
<protein>
    <submittedName>
        <fullName evidence="2">Uncharacterized protein</fullName>
    </submittedName>
</protein>
<keyword evidence="1" id="KW-0472">Membrane</keyword>
<feature type="transmembrane region" description="Helical" evidence="1">
    <location>
        <begin position="38"/>
        <end position="71"/>
    </location>
</feature>
<dbReference type="RefSeq" id="WP_243539290.1">
    <property type="nucleotide sequence ID" value="NZ_CP093442.1"/>
</dbReference>
<evidence type="ECO:0000256" key="1">
    <source>
        <dbReference type="SAM" id="Phobius"/>
    </source>
</evidence>
<organism evidence="2 3">
    <name type="scientific">Bdellovibrio reynosensis</name>
    <dbReference type="NCBI Taxonomy" id="2835041"/>
    <lineage>
        <taxon>Bacteria</taxon>
        <taxon>Pseudomonadati</taxon>
        <taxon>Bdellovibrionota</taxon>
        <taxon>Bdellovibrionia</taxon>
        <taxon>Bdellovibrionales</taxon>
        <taxon>Pseudobdellovibrionaceae</taxon>
        <taxon>Bdellovibrio</taxon>
    </lineage>
</organism>
<evidence type="ECO:0000313" key="2">
    <source>
        <dbReference type="EMBL" id="UOF02266.1"/>
    </source>
</evidence>
<keyword evidence="1" id="KW-1133">Transmembrane helix</keyword>
<reference evidence="2" key="1">
    <citation type="submission" date="2022-03" db="EMBL/GenBank/DDBJ databases">
        <title>Genome Identification and Characterization of new species Bdellovibrio reynosense LBG001 sp. nov. from a Mexico soil sample.</title>
        <authorList>
            <person name="Camilli A."/>
            <person name="Ajao Y."/>
            <person name="Guo X."/>
        </authorList>
    </citation>
    <scope>NUCLEOTIDE SEQUENCE</scope>
    <source>
        <strain evidence="2">LBG001</strain>
    </source>
</reference>
<gene>
    <name evidence="2" type="ORF">MNR06_04795</name>
</gene>
<keyword evidence="3" id="KW-1185">Reference proteome</keyword>
<sequence>MEKIKILSNVSDERRNPGEVEVEYFSPRQRTQVALKKLFLFWGIALVSVLIPIFHFVTVPLFFGLGLFFAYRSYQSQGQVLSGETHCPHCQNKIVVQKAELQWPISEICQNCARVVRIEPANESK</sequence>
<dbReference type="Proteomes" id="UP000830116">
    <property type="component" value="Chromosome"/>
</dbReference>